<dbReference type="GO" id="GO:0034472">
    <property type="term" value="P:snRNA 3'-end processing"/>
    <property type="evidence" value="ECO:0007669"/>
    <property type="project" value="TreeGrafter"/>
</dbReference>
<protein>
    <recommendedName>
        <fullName evidence="5">Beta-Casp domain-containing protein</fullName>
    </recommendedName>
</protein>
<dbReference type="EMBL" id="CDMZ01003491">
    <property type="protein sequence ID" value="CEM46560.1"/>
    <property type="molecule type" value="Genomic_DNA"/>
</dbReference>
<dbReference type="InterPro" id="IPR027074">
    <property type="entry name" value="Integrator_9su"/>
</dbReference>
<feature type="compositionally biased region" description="Acidic residues" evidence="3">
    <location>
        <begin position="187"/>
        <end position="199"/>
    </location>
</feature>
<dbReference type="AlphaFoldDB" id="A0A0G4HQK1"/>
<dbReference type="PANTHER" id="PTHR46094">
    <property type="entry name" value="INTEGRATOR COMPLEX SUBUNIT 9"/>
    <property type="match status" value="1"/>
</dbReference>
<sequence>MDVTIISERHPCYVVQLEGLRILVNAPILFECLNFFCEEEGLEDDAVPPPHLLPPGLPLKFCVPPAEVVEEIGKVDMVLATSSSGLLGLPYVAERLETRNLRVFATHLSLQIASTALQSLLLDTAQHTAASTTLVDGAVGAVSLSPQRQQALNLYENKWVQPLAPFAGALYCSGGLLGGAVDPDVQAGDEDEEVGESGDEGAGLGRQLGINHKAETACTAGALRDAVSAYFLSPHFHGLERPAAAVGGLLPLYSHKPPPFQGLSYREEAKVAAPKGRHSEPPNAETAVGLGAFIFSPRASGTGMGDCYWVVQTPSGRRVLLFGKTAEESAQAGMAGGASKTSPEELKDAIERTRAARERDLGREDLGEGGAGSDGPGRGGGAVVVLPCTGLAPPGEGVTAVDISRDPLVAFDAAISFLQKGGSVLIPSSYTGETILQFVELAAVRLHAAFEENTSASDCPPIVLIGRQMRELIRTLQRAVEWTSAARASTVFGDGGPGAAAGSAGESFLWFGMLERARKLFISDSIAEFLETPVGKSSQLSEKGRQGTPALFFGTDVSLRIGAARDLFLLLREDRRNALLLVEQEGGGGDWEGDACRGPLAAFAGSHSDSVGGDTRQMDSVLDADGGGGMIGEGSGGIRCWRLWTFPLSRPFHFLSAFSGSPLSLVVSSESRESIARERGREKRTGRTASEKILENSDVFFADILSPVTVPLSPSLFSGCRNGGSVVRGRLSSRLAALLETEEVASSVHLRRDLTFLQGCLVSSKGRDLVCDAFAAVGLVSIETEGPLAESGEVVAVPCERLGDLHCRKTQKGDNGGDLHCRKTQKGDNGVEGGGGECMASEGEGPSGGMIRFPPSPFLSFCNVPPDQSHRLMSDLNELAETLREGGIPHACVQRSGASNEVSLEGVGTNVSEEGEVFEDADLFDDLLSRGGRETNRGGWDVFGQGGSSVFLPQSGTRLRIKEQADKGMSLLSLEVQLGGIDSGVCEATKVVQILLDHLHRFAP</sequence>
<proteinExistence type="predicted"/>
<dbReference type="SUPFAM" id="SSF56281">
    <property type="entry name" value="Metallo-hydrolase/oxidoreductase"/>
    <property type="match status" value="2"/>
</dbReference>
<feature type="compositionally biased region" description="Gly residues" evidence="3">
    <location>
        <begin position="368"/>
        <end position="379"/>
    </location>
</feature>
<dbReference type="InterPro" id="IPR036866">
    <property type="entry name" value="RibonucZ/Hydroxyglut_hydro"/>
</dbReference>
<dbReference type="VEuPathDB" id="CryptoDB:Cvel_30236"/>
<dbReference type="PANTHER" id="PTHR46094:SF1">
    <property type="entry name" value="INTEGRATOR COMPLEX SUBUNIT 9"/>
    <property type="match status" value="1"/>
</dbReference>
<feature type="compositionally biased region" description="Basic and acidic residues" evidence="3">
    <location>
        <begin position="357"/>
        <end position="366"/>
    </location>
</feature>
<comment type="subcellular location">
    <subcellularLocation>
        <location evidence="1">Nucleus</location>
    </subcellularLocation>
</comment>
<accession>A0A0G4HQK1</accession>
<reference evidence="4" key="1">
    <citation type="submission" date="2014-11" db="EMBL/GenBank/DDBJ databases">
        <authorList>
            <person name="Otto D Thomas"/>
            <person name="Naeem Raeece"/>
        </authorList>
    </citation>
    <scope>NUCLEOTIDE SEQUENCE</scope>
</reference>
<gene>
    <name evidence="4" type="ORF">Cvel_30236</name>
</gene>
<organism evidence="4">
    <name type="scientific">Chromera velia CCMP2878</name>
    <dbReference type="NCBI Taxonomy" id="1169474"/>
    <lineage>
        <taxon>Eukaryota</taxon>
        <taxon>Sar</taxon>
        <taxon>Alveolata</taxon>
        <taxon>Colpodellida</taxon>
        <taxon>Chromeraceae</taxon>
        <taxon>Chromera</taxon>
    </lineage>
</organism>
<evidence type="ECO:0000256" key="1">
    <source>
        <dbReference type="ARBA" id="ARBA00004123"/>
    </source>
</evidence>
<evidence type="ECO:0000256" key="3">
    <source>
        <dbReference type="SAM" id="MobiDB-lite"/>
    </source>
</evidence>
<name>A0A0G4HQK1_9ALVE</name>
<keyword evidence="2" id="KW-0539">Nucleus</keyword>
<feature type="region of interest" description="Disordered" evidence="3">
    <location>
        <begin position="357"/>
        <end position="379"/>
    </location>
</feature>
<dbReference type="GO" id="GO:0032039">
    <property type="term" value="C:integrator complex"/>
    <property type="evidence" value="ECO:0007669"/>
    <property type="project" value="InterPro"/>
</dbReference>
<evidence type="ECO:0000256" key="2">
    <source>
        <dbReference type="ARBA" id="ARBA00023242"/>
    </source>
</evidence>
<evidence type="ECO:0000313" key="4">
    <source>
        <dbReference type="EMBL" id="CEM46560.1"/>
    </source>
</evidence>
<dbReference type="Gene3D" id="3.40.50.10890">
    <property type="match status" value="1"/>
</dbReference>
<evidence type="ECO:0008006" key="5">
    <source>
        <dbReference type="Google" id="ProtNLM"/>
    </source>
</evidence>
<feature type="region of interest" description="Disordered" evidence="3">
    <location>
        <begin position="184"/>
        <end position="205"/>
    </location>
</feature>